<sequence>MVSNRSFAPAATTFDALFSPELKADYICLRIIIRNMWLAKAPPPAITNVCTVCMNVDSVEYCADDERTRMADLDLANDGLLLVLFYSCAPITQQVMEDLLTVLALRYGLEKCSRITPTDVYNHFFLTYCPVQAATGETALMKNRNNDSIRQTLSLMHQSMFDIIDVDNLFDTMVNFPDVRKCGCNFVRYTFNAIVNTTAAHSNDLDEGNGYGRQSSNRNQNTHTSLNGVGGSCAKNCETAQFVIGNRHIKHSTTSVDLKTVDQRDSNLSPQSSFEKPQQSVSYEAQRVDSKSIRDTNMYRWLMLPGKPRVENQTDEPNGAEFSVNCFKPFIDCPICTQKLIYQDGADKHGPYSKTLLDDIKERMLFNNTSTAISLAVKNNQLDITDEQRKYLEAHFTDQRCKLNELRFIPLLEHLVKHPVSLANNQRVASLCKDMFPHKKSILCPAYHLAAIATELINKDTNDSKRSKKQTIRKKTDIILRKHAIAPLIKTPKKRKKPVDNTNESVCRNDKSNGDNNINTANKKQCY</sequence>
<keyword evidence="3" id="KW-1185">Reference proteome</keyword>
<evidence type="ECO:0000313" key="2">
    <source>
        <dbReference type="EMBL" id="RUS70283.1"/>
    </source>
</evidence>
<protein>
    <submittedName>
        <fullName evidence="2">Uncharacterized protein</fullName>
    </submittedName>
</protein>
<dbReference type="OrthoDB" id="10687411at2759"/>
<evidence type="ECO:0000256" key="1">
    <source>
        <dbReference type="SAM" id="MobiDB-lite"/>
    </source>
</evidence>
<organism evidence="2 3">
    <name type="scientific">Elysia chlorotica</name>
    <name type="common">Eastern emerald elysia</name>
    <name type="synonym">Sea slug</name>
    <dbReference type="NCBI Taxonomy" id="188477"/>
    <lineage>
        <taxon>Eukaryota</taxon>
        <taxon>Metazoa</taxon>
        <taxon>Spiralia</taxon>
        <taxon>Lophotrochozoa</taxon>
        <taxon>Mollusca</taxon>
        <taxon>Gastropoda</taxon>
        <taxon>Heterobranchia</taxon>
        <taxon>Euthyneura</taxon>
        <taxon>Panpulmonata</taxon>
        <taxon>Sacoglossa</taxon>
        <taxon>Placobranchoidea</taxon>
        <taxon>Plakobranchidae</taxon>
        <taxon>Elysia</taxon>
    </lineage>
</organism>
<feature type="region of interest" description="Disordered" evidence="1">
    <location>
        <begin position="203"/>
        <end position="227"/>
    </location>
</feature>
<evidence type="ECO:0000313" key="3">
    <source>
        <dbReference type="Proteomes" id="UP000271974"/>
    </source>
</evidence>
<name>A0A3S1AY67_ELYCH</name>
<reference evidence="2 3" key="1">
    <citation type="submission" date="2019-01" db="EMBL/GenBank/DDBJ databases">
        <title>A draft genome assembly of the solar-powered sea slug Elysia chlorotica.</title>
        <authorList>
            <person name="Cai H."/>
            <person name="Li Q."/>
            <person name="Fang X."/>
            <person name="Li J."/>
            <person name="Curtis N.E."/>
            <person name="Altenburger A."/>
            <person name="Shibata T."/>
            <person name="Feng M."/>
            <person name="Maeda T."/>
            <person name="Schwartz J.A."/>
            <person name="Shigenobu S."/>
            <person name="Lundholm N."/>
            <person name="Nishiyama T."/>
            <person name="Yang H."/>
            <person name="Hasebe M."/>
            <person name="Li S."/>
            <person name="Pierce S.K."/>
            <person name="Wang J."/>
        </authorList>
    </citation>
    <scope>NUCLEOTIDE SEQUENCE [LARGE SCALE GENOMIC DNA]</scope>
    <source>
        <strain evidence="2">EC2010</strain>
        <tissue evidence="2">Whole organism of an adult</tissue>
    </source>
</reference>
<dbReference type="EMBL" id="RQTK01001446">
    <property type="protein sequence ID" value="RUS70283.1"/>
    <property type="molecule type" value="Genomic_DNA"/>
</dbReference>
<dbReference type="AlphaFoldDB" id="A0A3S1AY67"/>
<feature type="region of interest" description="Disordered" evidence="1">
    <location>
        <begin position="255"/>
        <end position="283"/>
    </location>
</feature>
<feature type="compositionally biased region" description="Polar residues" evidence="1">
    <location>
        <begin position="514"/>
        <end position="527"/>
    </location>
</feature>
<proteinExistence type="predicted"/>
<accession>A0A3S1AY67</accession>
<gene>
    <name evidence="2" type="ORF">EGW08_021960</name>
</gene>
<feature type="region of interest" description="Disordered" evidence="1">
    <location>
        <begin position="490"/>
        <end position="527"/>
    </location>
</feature>
<feature type="compositionally biased region" description="Polar residues" evidence="1">
    <location>
        <begin position="266"/>
        <end position="283"/>
    </location>
</feature>
<dbReference type="Proteomes" id="UP000271974">
    <property type="component" value="Unassembled WGS sequence"/>
</dbReference>
<comment type="caution">
    <text evidence="2">The sequence shown here is derived from an EMBL/GenBank/DDBJ whole genome shotgun (WGS) entry which is preliminary data.</text>
</comment>
<feature type="compositionally biased region" description="Polar residues" evidence="1">
    <location>
        <begin position="212"/>
        <end position="227"/>
    </location>
</feature>